<sequence>MNVFENNPTKVLITGNIINRDLRELDDMTVFRLGAKSTIAPSGTRTVDGKVYPVIKMQYQG</sequence>
<protein>
    <submittedName>
        <fullName evidence="1">Uncharacterized protein</fullName>
    </submittedName>
</protein>
<dbReference type="Proteomes" id="UP000262397">
    <property type="component" value="Segment"/>
</dbReference>
<proteinExistence type="predicted"/>
<dbReference type="EMBL" id="MH674343">
    <property type="protein sequence ID" value="AXN53413.1"/>
    <property type="molecule type" value="Genomic_DNA"/>
</dbReference>
<organism evidence="1">
    <name type="scientific">Methanobacterium virus Drs3</name>
    <dbReference type="NCBI Taxonomy" id="1430441"/>
    <lineage>
        <taxon>Viruses</taxon>
        <taxon>Duplodnaviria</taxon>
        <taxon>Heunggongvirae</taxon>
        <taxon>Uroviricota</taxon>
        <taxon>Caudoviricetes</taxon>
        <taxon>Methanobavirales</taxon>
        <taxon>Anaerodiviridae</taxon>
        <taxon>Metforvirus</taxon>
        <taxon>Metforvirus limi</taxon>
        <taxon>Metforvirus Drs3</taxon>
    </lineage>
</organism>
<evidence type="ECO:0000313" key="1">
    <source>
        <dbReference type="EMBL" id="AXN53413.1"/>
    </source>
</evidence>
<name>A0A385AH57_9CAUD</name>
<evidence type="ECO:0000313" key="2">
    <source>
        <dbReference type="Proteomes" id="UP000262397"/>
    </source>
</evidence>
<reference evidence="1" key="1">
    <citation type="submission" date="2018-07" db="EMBL/GenBank/DDBJ databases">
        <authorList>
            <person name="Quirk P.G."/>
            <person name="Krulwich T.A."/>
        </authorList>
    </citation>
    <scope>NUCLEOTIDE SEQUENCE [LARGE SCALE GENOMIC DNA]</scope>
</reference>
<keyword evidence="2" id="KW-1185">Reference proteome</keyword>
<gene>
    <name evidence="1" type="ORF">Drs3_00032</name>
</gene>
<accession>A0A385AH57</accession>